<evidence type="ECO:0000259" key="7">
    <source>
        <dbReference type="PROSITE" id="PS51296"/>
    </source>
</evidence>
<dbReference type="Proteomes" id="UP000005801">
    <property type="component" value="Unassembled WGS sequence"/>
</dbReference>
<dbReference type="Gene3D" id="3.90.380.10">
    <property type="entry name" value="Naphthalene 1,2-dioxygenase Alpha Subunit, Chain A, domain 1"/>
    <property type="match status" value="1"/>
</dbReference>
<comment type="caution">
    <text evidence="8">The sequence shown here is derived from an EMBL/GenBank/DDBJ whole genome shotgun (WGS) entry which is preliminary data.</text>
</comment>
<dbReference type="GO" id="GO:0046872">
    <property type="term" value="F:metal ion binding"/>
    <property type="evidence" value="ECO:0007669"/>
    <property type="project" value="UniProtKB-KW"/>
</dbReference>
<dbReference type="RefSeq" id="WP_006972576.1">
    <property type="nucleotide sequence ID" value="NZ_ABCS01000033.1"/>
</dbReference>
<keyword evidence="1" id="KW-0001">2Fe-2S</keyword>
<evidence type="ECO:0000256" key="6">
    <source>
        <dbReference type="SAM" id="MobiDB-lite"/>
    </source>
</evidence>
<keyword evidence="4" id="KW-0408">Iron</keyword>
<dbReference type="AlphaFoldDB" id="A6G781"/>
<evidence type="ECO:0000256" key="4">
    <source>
        <dbReference type="ARBA" id="ARBA00023004"/>
    </source>
</evidence>
<proteinExistence type="predicted"/>
<keyword evidence="5" id="KW-0411">Iron-sulfur</keyword>
<keyword evidence="9" id="KW-1185">Reference proteome</keyword>
<name>A6G781_9BACT</name>
<dbReference type="STRING" id="391625.PPSIR1_08521"/>
<evidence type="ECO:0000256" key="3">
    <source>
        <dbReference type="ARBA" id="ARBA00023002"/>
    </source>
</evidence>
<evidence type="ECO:0000313" key="8">
    <source>
        <dbReference type="EMBL" id="EDM78215.1"/>
    </source>
</evidence>
<feature type="region of interest" description="Disordered" evidence="6">
    <location>
        <begin position="314"/>
        <end position="354"/>
    </location>
</feature>
<dbReference type="Gene3D" id="2.102.10.10">
    <property type="entry name" value="Rieske [2Fe-2S] iron-sulphur domain"/>
    <property type="match status" value="1"/>
</dbReference>
<dbReference type="InterPro" id="IPR044043">
    <property type="entry name" value="VanA_C_cat"/>
</dbReference>
<dbReference type="OrthoDB" id="9800167at2"/>
<evidence type="ECO:0000256" key="2">
    <source>
        <dbReference type="ARBA" id="ARBA00022723"/>
    </source>
</evidence>
<feature type="compositionally biased region" description="Low complexity" evidence="6">
    <location>
        <begin position="325"/>
        <end position="337"/>
    </location>
</feature>
<feature type="compositionally biased region" description="Basic and acidic residues" evidence="6">
    <location>
        <begin position="314"/>
        <end position="324"/>
    </location>
</feature>
<dbReference type="PANTHER" id="PTHR21266:SF59">
    <property type="entry name" value="BLR4922 PROTEIN"/>
    <property type="match status" value="1"/>
</dbReference>
<dbReference type="InterPro" id="IPR017941">
    <property type="entry name" value="Rieske_2Fe-2S"/>
</dbReference>
<protein>
    <submittedName>
        <fullName evidence="8">Oxidase-related protein</fullName>
    </submittedName>
</protein>
<keyword evidence="3" id="KW-0560">Oxidoreductase</keyword>
<gene>
    <name evidence="8" type="ORF">PPSIR1_08521</name>
</gene>
<evidence type="ECO:0000256" key="5">
    <source>
        <dbReference type="ARBA" id="ARBA00023014"/>
    </source>
</evidence>
<dbReference type="PANTHER" id="PTHR21266">
    <property type="entry name" value="IRON-SULFUR DOMAIN CONTAINING PROTEIN"/>
    <property type="match status" value="1"/>
</dbReference>
<dbReference type="eggNOG" id="COG4638">
    <property type="taxonomic scope" value="Bacteria"/>
</dbReference>
<evidence type="ECO:0000256" key="1">
    <source>
        <dbReference type="ARBA" id="ARBA00022714"/>
    </source>
</evidence>
<accession>A6G781</accession>
<dbReference type="InterPro" id="IPR036922">
    <property type="entry name" value="Rieske_2Fe-2S_sf"/>
</dbReference>
<dbReference type="InterPro" id="IPR050584">
    <property type="entry name" value="Cholesterol_7-desaturase"/>
</dbReference>
<dbReference type="SUPFAM" id="SSF55961">
    <property type="entry name" value="Bet v1-like"/>
    <property type="match status" value="1"/>
</dbReference>
<dbReference type="Pfam" id="PF00355">
    <property type="entry name" value="Rieske"/>
    <property type="match status" value="1"/>
</dbReference>
<feature type="domain" description="Rieske" evidence="7">
    <location>
        <begin position="7"/>
        <end position="114"/>
    </location>
</feature>
<dbReference type="GO" id="GO:0016491">
    <property type="term" value="F:oxidoreductase activity"/>
    <property type="evidence" value="ECO:0007669"/>
    <property type="project" value="UniProtKB-KW"/>
</dbReference>
<dbReference type="SUPFAM" id="SSF50022">
    <property type="entry name" value="ISP domain"/>
    <property type="match status" value="1"/>
</dbReference>
<dbReference type="Pfam" id="PF19112">
    <property type="entry name" value="VanA_C"/>
    <property type="match status" value="1"/>
</dbReference>
<evidence type="ECO:0000313" key="9">
    <source>
        <dbReference type="Proteomes" id="UP000005801"/>
    </source>
</evidence>
<sequence length="354" mass="39941">MYIPEAWHVIAIRRELRRAHREPVALRRFGLDLVLWRDAEGKLRAVLDRCPHRSASLSAGAVKDGQIECPFHGFRWDGEGNCVKVPCNGPEAQRPRHLANTAFELREAHDMVWMWWGQPRAAGDYPELPWSGPFAAVDEGYVHDTLVETTQVGWMRNVENQLDWAHLPFAHHNTIGTGFPPDIEVRAELDGDLLSCWPAHYEDDEGVPHTPLHYMFPNTWIMAVGGPNNYSVIAFAPVDETHTRMYLRTYVKRGRVPGLAALIARVFRPANRVIFKQDQRIIETQPPGGTVGARDEKLVQADLPIALFRKEVRRRMEAHAKPEESGSSSSSSSEGSGDSQTVQLRVPEPNERAS</sequence>
<dbReference type="CDD" id="cd03469">
    <property type="entry name" value="Rieske_RO_Alpha_N"/>
    <property type="match status" value="1"/>
</dbReference>
<reference evidence="8 9" key="1">
    <citation type="submission" date="2007-06" db="EMBL/GenBank/DDBJ databases">
        <authorList>
            <person name="Shimkets L."/>
            <person name="Ferriera S."/>
            <person name="Johnson J."/>
            <person name="Kravitz S."/>
            <person name="Beeson K."/>
            <person name="Sutton G."/>
            <person name="Rogers Y.-H."/>
            <person name="Friedman R."/>
            <person name="Frazier M."/>
            <person name="Venter J.C."/>
        </authorList>
    </citation>
    <scope>NUCLEOTIDE SEQUENCE [LARGE SCALE GENOMIC DNA]</scope>
    <source>
        <strain evidence="8 9">SIR-1</strain>
    </source>
</reference>
<keyword evidence="2" id="KW-0479">Metal-binding</keyword>
<dbReference type="EMBL" id="ABCS01000033">
    <property type="protein sequence ID" value="EDM78215.1"/>
    <property type="molecule type" value="Genomic_DNA"/>
</dbReference>
<dbReference type="GO" id="GO:0051537">
    <property type="term" value="F:2 iron, 2 sulfur cluster binding"/>
    <property type="evidence" value="ECO:0007669"/>
    <property type="project" value="UniProtKB-KW"/>
</dbReference>
<dbReference type="PROSITE" id="PS51296">
    <property type="entry name" value="RIESKE"/>
    <property type="match status" value="1"/>
</dbReference>
<organism evidence="8 9">
    <name type="scientific">Plesiocystis pacifica SIR-1</name>
    <dbReference type="NCBI Taxonomy" id="391625"/>
    <lineage>
        <taxon>Bacteria</taxon>
        <taxon>Pseudomonadati</taxon>
        <taxon>Myxococcota</taxon>
        <taxon>Polyangia</taxon>
        <taxon>Nannocystales</taxon>
        <taxon>Nannocystaceae</taxon>
        <taxon>Plesiocystis</taxon>
    </lineage>
</organism>